<dbReference type="PANTHER" id="PTHR11945">
    <property type="entry name" value="MADS BOX PROTEIN"/>
    <property type="match status" value="1"/>
</dbReference>
<dbReference type="Proteomes" id="UP000016666">
    <property type="component" value="Unassembled WGS sequence"/>
</dbReference>
<dbReference type="PROSITE" id="PS00350">
    <property type="entry name" value="MADS_BOX_1"/>
    <property type="match status" value="1"/>
</dbReference>
<keyword evidence="4" id="KW-0010">Activator</keyword>
<dbReference type="GO" id="GO:0000978">
    <property type="term" value="F:RNA polymerase II cis-regulatory region sequence-specific DNA binding"/>
    <property type="evidence" value="ECO:0007669"/>
    <property type="project" value="TreeGrafter"/>
</dbReference>
<dbReference type="Pfam" id="PF00319">
    <property type="entry name" value="SRF-TF"/>
    <property type="match status" value="1"/>
</dbReference>
<dbReference type="Gene3D" id="3.40.1810.10">
    <property type="entry name" value="Transcription factor, MADS-box"/>
    <property type="match status" value="1"/>
</dbReference>
<evidence type="ECO:0000259" key="8">
    <source>
        <dbReference type="PROSITE" id="PS50066"/>
    </source>
</evidence>
<dbReference type="GO" id="GO:0005634">
    <property type="term" value="C:nucleus"/>
    <property type="evidence" value="ECO:0007669"/>
    <property type="project" value="UniProtKB-SubCell"/>
</dbReference>
<dbReference type="PANTHER" id="PTHR11945:SF383">
    <property type="entry name" value="MYOCYTE-SPECIFIC ENHANCER FACTOR 2B"/>
    <property type="match status" value="1"/>
</dbReference>
<keyword evidence="6" id="KW-0539">Nucleus</keyword>
<proteinExistence type="predicted"/>
<dbReference type="GO" id="GO:0000981">
    <property type="term" value="F:DNA-binding transcription factor activity, RNA polymerase II-specific"/>
    <property type="evidence" value="ECO:0007669"/>
    <property type="project" value="TreeGrafter"/>
</dbReference>
<evidence type="ECO:0000256" key="2">
    <source>
        <dbReference type="ARBA" id="ARBA00023015"/>
    </source>
</evidence>
<organism evidence="9 10">
    <name type="scientific">Anas platyrhynchos platyrhynchos</name>
    <name type="common">Northern mallard</name>
    <dbReference type="NCBI Taxonomy" id="8840"/>
    <lineage>
        <taxon>Eukaryota</taxon>
        <taxon>Metazoa</taxon>
        <taxon>Chordata</taxon>
        <taxon>Craniata</taxon>
        <taxon>Vertebrata</taxon>
        <taxon>Euteleostomi</taxon>
        <taxon>Archelosauria</taxon>
        <taxon>Archosauria</taxon>
        <taxon>Dinosauria</taxon>
        <taxon>Saurischia</taxon>
        <taxon>Theropoda</taxon>
        <taxon>Coelurosauria</taxon>
        <taxon>Aves</taxon>
        <taxon>Neognathae</taxon>
        <taxon>Galloanserae</taxon>
        <taxon>Anseriformes</taxon>
        <taxon>Anatidae</taxon>
        <taxon>Anatinae</taxon>
        <taxon>Anas</taxon>
    </lineage>
</organism>
<comment type="subcellular location">
    <subcellularLocation>
        <location evidence="1">Nucleus</location>
    </subcellularLocation>
</comment>
<evidence type="ECO:0000313" key="10">
    <source>
        <dbReference type="Proteomes" id="UP000016666"/>
    </source>
</evidence>
<reference evidence="9" key="3">
    <citation type="submission" date="2025-09" db="UniProtKB">
        <authorList>
            <consortium name="Ensembl"/>
        </authorList>
    </citation>
    <scope>IDENTIFICATION</scope>
</reference>
<dbReference type="InterPro" id="IPR036879">
    <property type="entry name" value="TF_MADSbox_sf"/>
</dbReference>
<evidence type="ECO:0000256" key="6">
    <source>
        <dbReference type="ARBA" id="ARBA00023242"/>
    </source>
</evidence>
<evidence type="ECO:0000256" key="7">
    <source>
        <dbReference type="SAM" id="MobiDB-lite"/>
    </source>
</evidence>
<dbReference type="GO" id="GO:0007507">
    <property type="term" value="P:heart development"/>
    <property type="evidence" value="ECO:0007669"/>
    <property type="project" value="TreeGrafter"/>
</dbReference>
<dbReference type="STRING" id="8840.ENSAPLP00000019874"/>
<accession>A0A493T1Q4</accession>
<dbReference type="InterPro" id="IPR002100">
    <property type="entry name" value="TF_MADSbox"/>
</dbReference>
<dbReference type="PRINTS" id="PR00404">
    <property type="entry name" value="MADSDOMAIN"/>
</dbReference>
<reference evidence="9" key="2">
    <citation type="submission" date="2025-08" db="UniProtKB">
        <authorList>
            <consortium name="Ensembl"/>
        </authorList>
    </citation>
    <scope>IDENTIFICATION</scope>
</reference>
<dbReference type="SMART" id="SM00432">
    <property type="entry name" value="MADS"/>
    <property type="match status" value="1"/>
</dbReference>
<evidence type="ECO:0000256" key="3">
    <source>
        <dbReference type="ARBA" id="ARBA00023125"/>
    </source>
</evidence>
<keyword evidence="10" id="KW-1185">Reference proteome</keyword>
<dbReference type="GO" id="GO:0030154">
    <property type="term" value="P:cell differentiation"/>
    <property type="evidence" value="ECO:0007669"/>
    <property type="project" value="TreeGrafter"/>
</dbReference>
<protein>
    <recommendedName>
        <fullName evidence="8">MADS-box domain-containing protein</fullName>
    </recommendedName>
</protein>
<dbReference type="SUPFAM" id="SSF55455">
    <property type="entry name" value="SRF-like"/>
    <property type="match status" value="1"/>
</dbReference>
<dbReference type="AlphaFoldDB" id="A0A493T1Q4"/>
<dbReference type="PROSITE" id="PS50066">
    <property type="entry name" value="MADS_BOX_2"/>
    <property type="match status" value="1"/>
</dbReference>
<dbReference type="Ensembl" id="ENSAPLT00000030922.1">
    <property type="protein sequence ID" value="ENSAPLP00000019874.1"/>
    <property type="gene ID" value="ENSAPLG00000017856.1"/>
</dbReference>
<keyword evidence="5" id="KW-0804">Transcription</keyword>
<evidence type="ECO:0000256" key="4">
    <source>
        <dbReference type="ARBA" id="ARBA00023159"/>
    </source>
</evidence>
<keyword evidence="3" id="KW-0238">DNA-binding</keyword>
<feature type="region of interest" description="Disordered" evidence="7">
    <location>
        <begin position="174"/>
        <end position="245"/>
    </location>
</feature>
<dbReference type="GO" id="GO:0045944">
    <property type="term" value="P:positive regulation of transcription by RNA polymerase II"/>
    <property type="evidence" value="ECO:0007669"/>
    <property type="project" value="InterPro"/>
</dbReference>
<keyword evidence="2" id="KW-0805">Transcription regulation</keyword>
<dbReference type="GO" id="GO:0046983">
    <property type="term" value="F:protein dimerization activity"/>
    <property type="evidence" value="ECO:0007669"/>
    <property type="project" value="InterPro"/>
</dbReference>
<dbReference type="FunFam" id="3.40.1810.10:FF:000001">
    <property type="entry name" value="Myocyte-specific enhancer factor 2A homolog"/>
    <property type="match status" value="1"/>
</dbReference>
<sequence length="245" mass="26783">MGRKKIQISRILDQRNRQVTFTKRKFGLMKKAYELSVLCDCEIALIIFNSTNRLFQYASTDMDKVLLKYTEYSEPHESRTNSDILETLKRKGLGLDSHELELDEGLDGGEKMRKLNEGMDLTVARPRFYVSGHHSVMLGDRSRVPNPSPDPSSLFHPAEPGAAARGLLQQLPTTLHPAGSRGQIRPSPSFPLAAHGRGRSGPGVATAAQVRSGCGFAGARHRARTHGHPPGMRAPGPLSASPGEP</sequence>
<reference evidence="10" key="1">
    <citation type="submission" date="2017-10" db="EMBL/GenBank/DDBJ databases">
        <title>A new Pekin duck reference genome.</title>
        <authorList>
            <person name="Hou Z.-C."/>
            <person name="Zhou Z.-K."/>
            <person name="Zhu F."/>
            <person name="Hou S.-S."/>
        </authorList>
    </citation>
    <scope>NUCLEOTIDE SEQUENCE [LARGE SCALE GENOMIC DNA]</scope>
</reference>
<dbReference type="GeneTree" id="ENSGT00940000160699"/>
<dbReference type="CDD" id="cd00265">
    <property type="entry name" value="MADS_MEF2_like"/>
    <property type="match status" value="1"/>
</dbReference>
<evidence type="ECO:0000256" key="1">
    <source>
        <dbReference type="ARBA" id="ARBA00004123"/>
    </source>
</evidence>
<dbReference type="InterPro" id="IPR033896">
    <property type="entry name" value="MEF2-like_N"/>
</dbReference>
<name>A0A493T1Q4_ANAPP</name>
<evidence type="ECO:0000256" key="5">
    <source>
        <dbReference type="ARBA" id="ARBA00023163"/>
    </source>
</evidence>
<feature type="domain" description="MADS-box" evidence="8">
    <location>
        <begin position="1"/>
        <end position="61"/>
    </location>
</feature>
<evidence type="ECO:0000313" key="9">
    <source>
        <dbReference type="Ensembl" id="ENSAPLP00000019874.1"/>
    </source>
</evidence>
<dbReference type="GO" id="GO:0042826">
    <property type="term" value="F:histone deacetylase binding"/>
    <property type="evidence" value="ECO:0007669"/>
    <property type="project" value="TreeGrafter"/>
</dbReference>